<reference evidence="1" key="1">
    <citation type="submission" date="2020-01" db="EMBL/GenBank/DDBJ databases">
        <authorList>
            <person name="Qin S."/>
        </authorList>
    </citation>
    <scope>NUCLEOTIDE SEQUENCE</scope>
    <source>
        <strain evidence="1">CVir17-16-YZ6g</strain>
        <plasmid evidence="1">p17-15-vir-like</plasmid>
    </source>
</reference>
<geneLocation type="plasmid" evidence="1">
    <name>p17-15-vir-like</name>
</geneLocation>
<sequence length="42" mass="5067">MLSDREKADFREELIRSMKTFRASNADSFLTLADWLPRYQRT</sequence>
<evidence type="ECO:0000313" key="1">
    <source>
        <dbReference type="EMBL" id="QTX14947.1"/>
    </source>
</evidence>
<keyword evidence="1" id="KW-0614">Plasmid</keyword>
<proteinExistence type="predicted"/>
<dbReference type="EMBL" id="MN956836">
    <property type="protein sequence ID" value="QTX14947.1"/>
    <property type="molecule type" value="Genomic_DNA"/>
</dbReference>
<dbReference type="AlphaFoldDB" id="A0A8B0SY82"/>
<organism evidence="1">
    <name type="scientific">Klebsiella pneumoniae</name>
    <dbReference type="NCBI Taxonomy" id="573"/>
    <lineage>
        <taxon>Bacteria</taxon>
        <taxon>Pseudomonadati</taxon>
        <taxon>Pseudomonadota</taxon>
        <taxon>Gammaproteobacteria</taxon>
        <taxon>Enterobacterales</taxon>
        <taxon>Enterobacteriaceae</taxon>
        <taxon>Klebsiella/Raoultella group</taxon>
        <taxon>Klebsiella</taxon>
        <taxon>Klebsiella pneumoniae complex</taxon>
    </lineage>
</organism>
<name>A0A8B0SY82_KLEPN</name>
<protein>
    <submittedName>
        <fullName evidence="1">Uncharacterized protein</fullName>
    </submittedName>
</protein>
<accession>A0A8B0SY82</accession>